<evidence type="ECO:0000256" key="4">
    <source>
        <dbReference type="SAM" id="SignalP"/>
    </source>
</evidence>
<dbReference type="SMART" id="SM00028">
    <property type="entry name" value="TPR"/>
    <property type="match status" value="7"/>
</dbReference>
<keyword evidence="2 3" id="KW-0802">TPR repeat</keyword>
<dbReference type="Pfam" id="PF13432">
    <property type="entry name" value="TPR_16"/>
    <property type="match status" value="1"/>
</dbReference>
<protein>
    <submittedName>
        <fullName evidence="5">Uncharacterized protein</fullName>
    </submittedName>
</protein>
<dbReference type="InterPro" id="IPR011990">
    <property type="entry name" value="TPR-like_helical_dom_sf"/>
</dbReference>
<dbReference type="InterPro" id="IPR050498">
    <property type="entry name" value="Ycf3"/>
</dbReference>
<feature type="signal peptide" evidence="4">
    <location>
        <begin position="1"/>
        <end position="30"/>
    </location>
</feature>
<accession>A0A148KN97</accession>
<dbReference type="PANTHER" id="PTHR44858">
    <property type="entry name" value="TETRATRICOPEPTIDE REPEAT PROTEIN 6"/>
    <property type="match status" value="1"/>
</dbReference>
<evidence type="ECO:0000313" key="6">
    <source>
        <dbReference type="Proteomes" id="UP000070299"/>
    </source>
</evidence>
<dbReference type="Pfam" id="PF13429">
    <property type="entry name" value="TPR_15"/>
    <property type="match status" value="1"/>
</dbReference>
<dbReference type="Gene3D" id="1.25.40.10">
    <property type="entry name" value="Tetratricopeptide repeat domain"/>
    <property type="match status" value="2"/>
</dbReference>
<gene>
    <name evidence="5" type="ORF">AX660_19340</name>
</gene>
<keyword evidence="6" id="KW-1185">Reference proteome</keyword>
<feature type="repeat" description="TPR" evidence="3">
    <location>
        <begin position="162"/>
        <end position="195"/>
    </location>
</feature>
<feature type="chain" id="PRO_5007550264" evidence="4">
    <location>
        <begin position="31"/>
        <end position="469"/>
    </location>
</feature>
<sequence>MKSSIKQLRAAILCCLSLLLSLTFSSHIQAALQVKLAEPNWQFLLNSQPVSPTSAQLDASERSFAQQIQPLLNAQNYEQVAKAFSSRELAQDSAALQQLRGQVMLSLKRYDDAELALKAALLKLPDLALAHRSLSMLYMLKKDYQQARTHLTRSIELGVADAQLYGQLAFINLNSQHAASAIAGYQQALYLDPDNSQWQQGLLYAWLNSHNFAAAQRLVEDMLEQGKHAKPSELWLLRSQIAMQQQQPQVALSSLEMALQLAPQDNENTLLAAKLHVQHGSVARAVELLAGSLSSVNESNQVDVLAALEQILPWLLSQASSDKSQEKYAASLLDATRVLNLKGREQAKLNLFRGQLALQQNHTDKAKRYLTEAIEQEPLLGDALLALAKVYQKQNLSQQAELYFVRATAIPKVKLQALLANAQLQIEQNNYAQALELLQQAARVEPNRRDIQQNVRELQKIVRQDQYAS</sequence>
<dbReference type="AlphaFoldDB" id="A0A148KN97"/>
<dbReference type="RefSeq" id="WP_162266427.1">
    <property type="nucleotide sequence ID" value="NZ_LSNE01000009.1"/>
</dbReference>
<feature type="repeat" description="TPR" evidence="3">
    <location>
        <begin position="415"/>
        <end position="448"/>
    </location>
</feature>
<evidence type="ECO:0000313" key="5">
    <source>
        <dbReference type="EMBL" id="KXI27708.1"/>
    </source>
</evidence>
<keyword evidence="1" id="KW-0677">Repeat</keyword>
<dbReference type="InterPro" id="IPR019734">
    <property type="entry name" value="TPR_rpt"/>
</dbReference>
<dbReference type="SUPFAM" id="SSF48452">
    <property type="entry name" value="TPR-like"/>
    <property type="match status" value="1"/>
</dbReference>
<evidence type="ECO:0000256" key="2">
    <source>
        <dbReference type="ARBA" id="ARBA00022803"/>
    </source>
</evidence>
<dbReference type="STRING" id="1799789.AX660_19340"/>
<evidence type="ECO:0000256" key="3">
    <source>
        <dbReference type="PROSITE-ProRule" id="PRU00339"/>
    </source>
</evidence>
<dbReference type="SUPFAM" id="SSF81901">
    <property type="entry name" value="HCP-like"/>
    <property type="match status" value="1"/>
</dbReference>
<comment type="caution">
    <text evidence="5">The sequence shown here is derived from an EMBL/GenBank/DDBJ whole genome shotgun (WGS) entry which is preliminary data.</text>
</comment>
<reference evidence="6" key="1">
    <citation type="submission" date="2016-02" db="EMBL/GenBank/DDBJ databases">
        <authorList>
            <person name="Schultz-Johansen M."/>
            <person name="Glaring M.A."/>
            <person name="Bech P.K."/>
            <person name="Stougaard P."/>
        </authorList>
    </citation>
    <scope>NUCLEOTIDE SEQUENCE [LARGE SCALE GENOMIC DNA]</scope>
    <source>
        <strain evidence="6">S66</strain>
    </source>
</reference>
<name>A0A148KN97_9ALTE</name>
<keyword evidence="4" id="KW-0732">Signal</keyword>
<dbReference type="PROSITE" id="PS50005">
    <property type="entry name" value="TPR"/>
    <property type="match status" value="2"/>
</dbReference>
<organism evidence="5 6">
    <name type="scientific">Paraglaciecola hydrolytica</name>
    <dbReference type="NCBI Taxonomy" id="1799789"/>
    <lineage>
        <taxon>Bacteria</taxon>
        <taxon>Pseudomonadati</taxon>
        <taxon>Pseudomonadota</taxon>
        <taxon>Gammaproteobacteria</taxon>
        <taxon>Alteromonadales</taxon>
        <taxon>Alteromonadaceae</taxon>
        <taxon>Paraglaciecola</taxon>
    </lineage>
</organism>
<evidence type="ECO:0000256" key="1">
    <source>
        <dbReference type="ARBA" id="ARBA00022737"/>
    </source>
</evidence>
<dbReference type="Proteomes" id="UP000070299">
    <property type="component" value="Unassembled WGS sequence"/>
</dbReference>
<proteinExistence type="predicted"/>
<dbReference type="EMBL" id="LSNE01000009">
    <property type="protein sequence ID" value="KXI27708.1"/>
    <property type="molecule type" value="Genomic_DNA"/>
</dbReference>
<dbReference type="PANTHER" id="PTHR44858:SF1">
    <property type="entry name" value="UDP-N-ACETYLGLUCOSAMINE--PEPTIDE N-ACETYLGLUCOSAMINYLTRANSFERASE SPINDLY-RELATED"/>
    <property type="match status" value="1"/>
</dbReference>